<feature type="compositionally biased region" description="Basic and acidic residues" evidence="1">
    <location>
        <begin position="223"/>
        <end position="234"/>
    </location>
</feature>
<feature type="compositionally biased region" description="Polar residues" evidence="1">
    <location>
        <begin position="205"/>
        <end position="214"/>
    </location>
</feature>
<feature type="compositionally biased region" description="Polar residues" evidence="1">
    <location>
        <begin position="126"/>
        <end position="137"/>
    </location>
</feature>
<feature type="compositionally biased region" description="Low complexity" evidence="1">
    <location>
        <begin position="16"/>
        <end position="29"/>
    </location>
</feature>
<feature type="region of interest" description="Disordered" evidence="1">
    <location>
        <begin position="1"/>
        <end position="137"/>
    </location>
</feature>
<organism evidence="2 3">
    <name type="scientific">Rotaria magnacalcarata</name>
    <dbReference type="NCBI Taxonomy" id="392030"/>
    <lineage>
        <taxon>Eukaryota</taxon>
        <taxon>Metazoa</taxon>
        <taxon>Spiralia</taxon>
        <taxon>Gnathifera</taxon>
        <taxon>Rotifera</taxon>
        <taxon>Eurotatoria</taxon>
        <taxon>Bdelloidea</taxon>
        <taxon>Philodinida</taxon>
        <taxon>Philodinidae</taxon>
        <taxon>Rotaria</taxon>
    </lineage>
</organism>
<proteinExistence type="predicted"/>
<feature type="compositionally biased region" description="Basic and acidic residues" evidence="1">
    <location>
        <begin position="55"/>
        <end position="83"/>
    </location>
</feature>
<feature type="compositionally biased region" description="Basic and acidic residues" evidence="1">
    <location>
        <begin position="30"/>
        <end position="41"/>
    </location>
</feature>
<dbReference type="AlphaFoldDB" id="A0A8S3GKQ9"/>
<protein>
    <submittedName>
        <fullName evidence="2">Uncharacterized protein</fullName>
    </submittedName>
</protein>
<gene>
    <name evidence="2" type="ORF">GIL414_LOCUS66390</name>
</gene>
<accession>A0A8S3GKQ9</accession>
<feature type="compositionally biased region" description="Polar residues" evidence="1">
    <location>
        <begin position="42"/>
        <end position="51"/>
    </location>
</feature>
<feature type="region of interest" description="Disordered" evidence="1">
    <location>
        <begin position="152"/>
        <end position="358"/>
    </location>
</feature>
<feature type="compositionally biased region" description="Basic and acidic residues" evidence="1">
    <location>
        <begin position="261"/>
        <end position="287"/>
    </location>
</feature>
<dbReference type="EMBL" id="CAJOBJ010311653">
    <property type="protein sequence ID" value="CAF5167054.1"/>
    <property type="molecule type" value="Genomic_DNA"/>
</dbReference>
<feature type="non-terminal residue" evidence="2">
    <location>
        <position position="358"/>
    </location>
</feature>
<evidence type="ECO:0000313" key="3">
    <source>
        <dbReference type="Proteomes" id="UP000681720"/>
    </source>
</evidence>
<dbReference type="Proteomes" id="UP000681720">
    <property type="component" value="Unassembled WGS sequence"/>
</dbReference>
<evidence type="ECO:0000313" key="2">
    <source>
        <dbReference type="EMBL" id="CAF5167054.1"/>
    </source>
</evidence>
<name>A0A8S3GKQ9_9BILA</name>
<reference evidence="2" key="1">
    <citation type="submission" date="2021-02" db="EMBL/GenBank/DDBJ databases">
        <authorList>
            <person name="Nowell W R."/>
        </authorList>
    </citation>
    <scope>NUCLEOTIDE SEQUENCE</scope>
</reference>
<feature type="compositionally biased region" description="Basic and acidic residues" evidence="1">
    <location>
        <begin position="319"/>
        <end position="350"/>
    </location>
</feature>
<evidence type="ECO:0000256" key="1">
    <source>
        <dbReference type="SAM" id="MobiDB-lite"/>
    </source>
</evidence>
<sequence length="358" mass="40509">MSDRSPIDDPLVSIDQQQSSPTVTTPTKQKFNDFFENRPLNDTDSFGSHNGNEIHGQEYHSRNDSDKDEHHNGTNGKNQDEPRTFSLNNDLFPVDENGNEKTYSHDCHPHHDHEFSTCKNEESEDSSLNFNSNSNADVTDKSTLVLNIDSNAPVSDHTHADTISFTPSSTGPLNDTLSPQNDRNDSSLDFSGSTNEDIVKDEQPSYLTSFTNPSEDIILASPIKEDIQSPVKDETCEEAQSPVNKRPDDLQLSVKQQQQQQHDENLSSPISKEHDYVQSPAKDKQHADIQTPVKQEQHEEVHSPIQEYEQVEENIQSPVKEEHHEEISSPVQEQHEEVQSPVKEEHHEEISSPVQEQH</sequence>
<comment type="caution">
    <text evidence="2">The sequence shown here is derived from an EMBL/GenBank/DDBJ whole genome shotgun (WGS) entry which is preliminary data.</text>
</comment>
<feature type="compositionally biased region" description="Basic and acidic residues" evidence="1">
    <location>
        <begin position="98"/>
        <end position="121"/>
    </location>
</feature>
<feature type="compositionally biased region" description="Polar residues" evidence="1">
    <location>
        <begin position="161"/>
        <end position="196"/>
    </location>
</feature>